<dbReference type="STRING" id="100787.A0A0G4LU68"/>
<dbReference type="Proteomes" id="UP000045706">
    <property type="component" value="Unassembled WGS sequence"/>
</dbReference>
<dbReference type="GO" id="GO:0005886">
    <property type="term" value="C:plasma membrane"/>
    <property type="evidence" value="ECO:0007669"/>
    <property type="project" value="TreeGrafter"/>
</dbReference>
<keyword evidence="1" id="KW-0445">Lipid transport</keyword>
<dbReference type="GO" id="GO:0043001">
    <property type="term" value="P:Golgi to plasma membrane protein transport"/>
    <property type="evidence" value="ECO:0007669"/>
    <property type="project" value="TreeGrafter"/>
</dbReference>
<evidence type="ECO:0000256" key="2">
    <source>
        <dbReference type="SAM" id="MobiDB-lite"/>
    </source>
</evidence>
<dbReference type="PANTHER" id="PTHR47669">
    <property type="entry name" value="PHOSPHATIDYLINOSITOL TRANSFER PROTEIN SFH5"/>
    <property type="match status" value="1"/>
</dbReference>
<keyword evidence="1" id="KW-0472">Membrane</keyword>
<comment type="subcellular location">
    <subcellularLocation>
        <location evidence="1">Cytoplasm</location>
    </subcellularLocation>
    <subcellularLocation>
        <location evidence="1">Endoplasmic reticulum membrane</location>
        <topology evidence="1">Peripheral membrane protein</topology>
    </subcellularLocation>
    <subcellularLocation>
        <location evidence="1">Microsome membrane</location>
        <topology evidence="1">Peripheral membrane protein</topology>
    </subcellularLocation>
</comment>
<evidence type="ECO:0000313" key="3">
    <source>
        <dbReference type="EMBL" id="CRK25618.1"/>
    </source>
</evidence>
<keyword evidence="1" id="KW-0813">Transport</keyword>
<evidence type="ECO:0000313" key="6">
    <source>
        <dbReference type="Proteomes" id="UP000045706"/>
    </source>
</evidence>
<evidence type="ECO:0000256" key="1">
    <source>
        <dbReference type="RuleBase" id="RU367059"/>
    </source>
</evidence>
<dbReference type="EMBL" id="CVQH01019069">
    <property type="protein sequence ID" value="CRK25618.1"/>
    <property type="molecule type" value="Genomic_DNA"/>
</dbReference>
<dbReference type="InterPro" id="IPR042938">
    <property type="entry name" value="Sfh5"/>
</dbReference>
<dbReference type="AlphaFoldDB" id="A0A0G4LU68"/>
<feature type="non-terminal residue" evidence="3">
    <location>
        <position position="120"/>
    </location>
</feature>
<dbReference type="PANTHER" id="PTHR47669:SF1">
    <property type="entry name" value="PHOSPHATIDYLINOSITOL TRANSFER PROTEIN SFH5"/>
    <property type="match status" value="1"/>
</dbReference>
<gene>
    <name evidence="3" type="ORF">BN1708_018166</name>
    <name evidence="4" type="ORF">BN1723_018769</name>
</gene>
<dbReference type="GO" id="GO:0008526">
    <property type="term" value="F:phosphatidylinositol transfer activity"/>
    <property type="evidence" value="ECO:0007669"/>
    <property type="project" value="UniProtKB-UniRule"/>
</dbReference>
<keyword evidence="1" id="KW-0256">Endoplasmic reticulum</keyword>
<dbReference type="GO" id="GO:0032541">
    <property type="term" value="C:cortical endoplasmic reticulum"/>
    <property type="evidence" value="ECO:0007669"/>
    <property type="project" value="TreeGrafter"/>
</dbReference>
<reference evidence="5 6" key="1">
    <citation type="submission" date="2015-05" db="EMBL/GenBank/DDBJ databases">
        <authorList>
            <person name="Fogelqvist Johan"/>
        </authorList>
    </citation>
    <scope>NUCLEOTIDE SEQUENCE [LARGE SCALE GENOMIC DNA]</scope>
    <source>
        <strain evidence="3">VL1</strain>
        <strain evidence="4">VL2</strain>
    </source>
</reference>
<dbReference type="GO" id="GO:0005789">
    <property type="term" value="C:endoplasmic reticulum membrane"/>
    <property type="evidence" value="ECO:0007669"/>
    <property type="project" value="UniProtKB-SubCell"/>
</dbReference>
<feature type="region of interest" description="Disordered" evidence="2">
    <location>
        <begin position="1"/>
        <end position="20"/>
    </location>
</feature>
<dbReference type="GO" id="GO:0017157">
    <property type="term" value="P:regulation of exocytosis"/>
    <property type="evidence" value="ECO:0007669"/>
    <property type="project" value="TreeGrafter"/>
</dbReference>
<comment type="function">
    <text evidence="1">Non-classical phosphatidylinositol (PtdIns) transfer protein (PITP), which exhibits PtdIns-binding/transfer activity in the absence of detectable PtdCho-binding/transfer activity. Regulates PtdIns(4,5)P2 homeostasis at the plasma membrane.</text>
</comment>
<dbReference type="Proteomes" id="UP000044602">
    <property type="component" value="Unassembled WGS sequence"/>
</dbReference>
<evidence type="ECO:0000313" key="4">
    <source>
        <dbReference type="EMBL" id="CRK40456.1"/>
    </source>
</evidence>
<protein>
    <recommendedName>
        <fullName evidence="1">Phosphatidylinositol transfer protein SFH5</fullName>
        <shortName evidence="1">PITP SFH5</shortName>
    </recommendedName>
</protein>
<accession>A0A0G4LU68</accession>
<dbReference type="EMBL" id="CVQI01032066">
    <property type="protein sequence ID" value="CRK40456.1"/>
    <property type="molecule type" value="Genomic_DNA"/>
</dbReference>
<comment type="similarity">
    <text evidence="1">Belongs to the SFH5 family.</text>
</comment>
<dbReference type="GO" id="GO:0005829">
    <property type="term" value="C:cytosol"/>
    <property type="evidence" value="ECO:0007669"/>
    <property type="project" value="TreeGrafter"/>
</dbReference>
<name>A0A0G4LU68_VERLO</name>
<organism evidence="3 5">
    <name type="scientific">Verticillium longisporum</name>
    <name type="common">Verticillium dahliae var. longisporum</name>
    <dbReference type="NCBI Taxonomy" id="100787"/>
    <lineage>
        <taxon>Eukaryota</taxon>
        <taxon>Fungi</taxon>
        <taxon>Dikarya</taxon>
        <taxon>Ascomycota</taxon>
        <taxon>Pezizomycotina</taxon>
        <taxon>Sordariomycetes</taxon>
        <taxon>Hypocreomycetidae</taxon>
        <taxon>Glomerellales</taxon>
        <taxon>Plectosphaerellaceae</taxon>
        <taxon>Verticillium</taxon>
    </lineage>
</organism>
<evidence type="ECO:0000313" key="5">
    <source>
        <dbReference type="Proteomes" id="UP000044602"/>
    </source>
</evidence>
<feature type="compositionally biased region" description="Polar residues" evidence="2">
    <location>
        <begin position="1"/>
        <end position="14"/>
    </location>
</feature>
<sequence>MLSFFGRSTCSSPLSDPAAGAGSMASTAVLSLRFDRVDRWLRWLPATLSSSLTLTKTLTWRAQAKPLELVTKAFSKDKFAGLGYVTSYGDAADQQKREVFTWNIYGAAAKRMSETFGNLD</sequence>
<keyword evidence="1" id="KW-0963">Cytoplasm</keyword>
<keyword evidence="1" id="KW-0492">Microsome</keyword>
<keyword evidence="5" id="KW-1185">Reference proteome</keyword>
<proteinExistence type="inferred from homology"/>